<gene>
    <name evidence="1" type="ORF">ORQ98_11435</name>
</gene>
<organism evidence="1 2">
    <name type="scientific">Spartinivicinus poritis</name>
    <dbReference type="NCBI Taxonomy" id="2994640"/>
    <lineage>
        <taxon>Bacteria</taxon>
        <taxon>Pseudomonadati</taxon>
        <taxon>Pseudomonadota</taxon>
        <taxon>Gammaproteobacteria</taxon>
        <taxon>Oceanospirillales</taxon>
        <taxon>Zooshikellaceae</taxon>
        <taxon>Spartinivicinus</taxon>
    </lineage>
</organism>
<comment type="caution">
    <text evidence="1">The sequence shown here is derived from an EMBL/GenBank/DDBJ whole genome shotgun (WGS) entry which is preliminary data.</text>
</comment>
<keyword evidence="2" id="KW-1185">Reference proteome</keyword>
<accession>A0ABT5UAK4</accession>
<evidence type="ECO:0000313" key="2">
    <source>
        <dbReference type="Proteomes" id="UP001528823"/>
    </source>
</evidence>
<reference evidence="1 2" key="1">
    <citation type="submission" date="2022-11" db="EMBL/GenBank/DDBJ databases">
        <title>Spartinivicinus poritis sp. nov., isolated from scleractinian coral Porites lutea.</title>
        <authorList>
            <person name="Zhang G."/>
            <person name="Cai L."/>
            <person name="Wei Q."/>
        </authorList>
    </citation>
    <scope>NUCLEOTIDE SEQUENCE [LARGE SCALE GENOMIC DNA]</scope>
    <source>
        <strain evidence="1 2">A2-2</strain>
    </source>
</reference>
<dbReference type="RefSeq" id="WP_274688939.1">
    <property type="nucleotide sequence ID" value="NZ_JAPMOU010000012.1"/>
</dbReference>
<evidence type="ECO:0000313" key="1">
    <source>
        <dbReference type="EMBL" id="MDE1462582.1"/>
    </source>
</evidence>
<dbReference type="Proteomes" id="UP001528823">
    <property type="component" value="Unassembled WGS sequence"/>
</dbReference>
<sequence length="157" mass="18127">MAFFWGSGYEGLGTLRYFLGHTDTEHLYHYITEIVPGTVLRGVQAQRILYGLSADDIESTDKLRIILKNRFGVSDVEIRTLQEAVEFLEEDFINGHIDTIPSISELKERLESNIFQLLEEDFIRLEPQFLKVENEQGEVVDKIHLTLIVREINNVCV</sequence>
<protein>
    <submittedName>
        <fullName evidence="1">Uncharacterized protein</fullName>
    </submittedName>
</protein>
<dbReference type="EMBL" id="JAPMOU010000012">
    <property type="protein sequence ID" value="MDE1462582.1"/>
    <property type="molecule type" value="Genomic_DNA"/>
</dbReference>
<proteinExistence type="predicted"/>
<name>A0ABT5UAK4_9GAMM</name>